<name>A0A9N9JWF9_9GLOM</name>
<evidence type="ECO:0000313" key="2">
    <source>
        <dbReference type="Proteomes" id="UP000789405"/>
    </source>
</evidence>
<dbReference type="AlphaFoldDB" id="A0A9N9JWF9"/>
<keyword evidence="2" id="KW-1185">Reference proteome</keyword>
<organism evidence="1 2">
    <name type="scientific">Dentiscutata erythropus</name>
    <dbReference type="NCBI Taxonomy" id="1348616"/>
    <lineage>
        <taxon>Eukaryota</taxon>
        <taxon>Fungi</taxon>
        <taxon>Fungi incertae sedis</taxon>
        <taxon>Mucoromycota</taxon>
        <taxon>Glomeromycotina</taxon>
        <taxon>Glomeromycetes</taxon>
        <taxon>Diversisporales</taxon>
        <taxon>Gigasporaceae</taxon>
        <taxon>Dentiscutata</taxon>
    </lineage>
</organism>
<dbReference type="EMBL" id="CAJVPY010031644">
    <property type="protein sequence ID" value="CAG8796838.1"/>
    <property type="molecule type" value="Genomic_DNA"/>
</dbReference>
<dbReference type="OrthoDB" id="2403434at2759"/>
<reference evidence="1" key="1">
    <citation type="submission" date="2021-06" db="EMBL/GenBank/DDBJ databases">
        <authorList>
            <person name="Kallberg Y."/>
            <person name="Tangrot J."/>
            <person name="Rosling A."/>
        </authorList>
    </citation>
    <scope>NUCLEOTIDE SEQUENCE</scope>
    <source>
        <strain evidence="1">MA453B</strain>
    </source>
</reference>
<evidence type="ECO:0000313" key="1">
    <source>
        <dbReference type="EMBL" id="CAG8796838.1"/>
    </source>
</evidence>
<feature type="non-terminal residue" evidence="1">
    <location>
        <position position="1"/>
    </location>
</feature>
<gene>
    <name evidence="1" type="ORF">DERYTH_LOCUS22563</name>
</gene>
<comment type="caution">
    <text evidence="1">The sequence shown here is derived from an EMBL/GenBank/DDBJ whole genome shotgun (WGS) entry which is preliminary data.</text>
</comment>
<dbReference type="Proteomes" id="UP000789405">
    <property type="component" value="Unassembled WGS sequence"/>
</dbReference>
<feature type="non-terminal residue" evidence="1">
    <location>
        <position position="79"/>
    </location>
</feature>
<sequence length="79" mass="9123">SRPTIINEIADLFKRLINECWETVLTKRPTANALMEIFNNWAVNVNDPEACYANRLFNISNLPKLDDLSNLYTQPVLDQ</sequence>
<proteinExistence type="predicted"/>
<accession>A0A9N9JWF9</accession>
<protein>
    <submittedName>
        <fullName evidence="1">24617_t:CDS:1</fullName>
    </submittedName>
</protein>